<keyword evidence="1" id="KW-0012">Acyltransferase</keyword>
<keyword evidence="1" id="KW-0808">Transferase</keyword>
<keyword evidence="2" id="KW-1185">Reference proteome</keyword>
<comment type="caution">
    <text evidence="1">The sequence shown here is derived from an EMBL/GenBank/DDBJ whole genome shotgun (WGS) entry which is preliminary data.</text>
</comment>
<dbReference type="EC" id="2.3.1.50" evidence="1"/>
<name>A0ACC1HV89_9FUNG</name>
<reference evidence="1" key="1">
    <citation type="submission" date="2022-06" db="EMBL/GenBank/DDBJ databases">
        <title>Phylogenomic reconstructions and comparative analyses of Kickxellomycotina fungi.</title>
        <authorList>
            <person name="Reynolds N.K."/>
            <person name="Stajich J.E."/>
            <person name="Barry K."/>
            <person name="Grigoriev I.V."/>
            <person name="Crous P."/>
            <person name="Smith M.E."/>
        </authorList>
    </citation>
    <scope>NUCLEOTIDE SEQUENCE</scope>
    <source>
        <strain evidence="1">RSA 2271</strain>
    </source>
</reference>
<dbReference type="EMBL" id="JAMZIH010000296">
    <property type="protein sequence ID" value="KAJ1679576.1"/>
    <property type="molecule type" value="Genomic_DNA"/>
</dbReference>
<evidence type="ECO:0000313" key="1">
    <source>
        <dbReference type="EMBL" id="KAJ1679576.1"/>
    </source>
</evidence>
<sequence length="628" mass="69072">MGKGQRASLPNRTASEFLQPSSHHHLQLDPQKGKHMPDIPKTSASHSGTHDEALEAKLSMVRHTRPYGLKPSSVVDRRRQLLSSASSSSSSITASTSDLDAAGINAPGAATTSYASATNVNDSHSGNDDRGEFDQIPTHVLVSTYFSYLVLITVAHLRDFFGKVFRPSDYRNMREADGYAPMVSDFESLWSRRLYGRISDCFNRPITGVAGAYVTLVDRVSKDHNRTFNFTGTTTRTLNLASYNYLGFAQNSGPCADSVELALREQGISQASPRAEAGQTRHLLETEELVAHFVGTEAAMLVSMGYATNSLTIPALVGKGCLIISDELNHSSIVSGARLSGATISVFKHNDVNDLEALLRRSISQGQPRTHRPWKKILVIIEGIYSMEGQFGRLPEIVALKRRYKFYLFVDEAHSIGAIGPRGRGVCDLFAVDPREIDILMGTFTKSFGAAGGYIAGSKALIDYLKLHAFSSVYAESMSVPVMRQVWSSMRIIMGEDRQNALEGQERLEQLAINSRYFFTRLREMGFIVMGDPGSPIIPLLLCNPSKIPAFSRECLRRKISVVVVSYPATPIITGRVRFCISASHSLEDLEYALEQIDEIGELLMLKLAPRQKVDGGSAAMVEHMKLL</sequence>
<dbReference type="Proteomes" id="UP001145114">
    <property type="component" value="Unassembled WGS sequence"/>
</dbReference>
<evidence type="ECO:0000313" key="2">
    <source>
        <dbReference type="Proteomes" id="UP001145114"/>
    </source>
</evidence>
<proteinExistence type="predicted"/>
<gene>
    <name evidence="1" type="primary">LCB2</name>
    <name evidence="1" type="ORF">EV182_001768</name>
</gene>
<accession>A0ACC1HV89</accession>
<protein>
    <submittedName>
        <fullName evidence="1">Serine palmitoyltransferase component</fullName>
        <ecNumber evidence="1">2.3.1.50</ecNumber>
    </submittedName>
</protein>
<organism evidence="1 2">
    <name type="scientific">Spiromyces aspiralis</name>
    <dbReference type="NCBI Taxonomy" id="68401"/>
    <lineage>
        <taxon>Eukaryota</taxon>
        <taxon>Fungi</taxon>
        <taxon>Fungi incertae sedis</taxon>
        <taxon>Zoopagomycota</taxon>
        <taxon>Kickxellomycotina</taxon>
        <taxon>Kickxellomycetes</taxon>
        <taxon>Kickxellales</taxon>
        <taxon>Kickxellaceae</taxon>
        <taxon>Spiromyces</taxon>
    </lineage>
</organism>